<evidence type="ECO:0000256" key="12">
    <source>
        <dbReference type="ARBA" id="ARBA00023128"/>
    </source>
</evidence>
<keyword evidence="6" id="KW-0679">Respiratory chain</keyword>
<dbReference type="AlphaFoldDB" id="A0A9P5SQ24"/>
<organism evidence="18 19">
    <name type="scientific">Podila minutissima</name>
    <dbReference type="NCBI Taxonomy" id="64525"/>
    <lineage>
        <taxon>Eukaryota</taxon>
        <taxon>Fungi</taxon>
        <taxon>Fungi incertae sedis</taxon>
        <taxon>Mucoromycota</taxon>
        <taxon>Mortierellomycotina</taxon>
        <taxon>Mortierellomycetes</taxon>
        <taxon>Mortierellales</taxon>
        <taxon>Mortierellaceae</taxon>
        <taxon>Podila</taxon>
    </lineage>
</organism>
<keyword evidence="8" id="KW-0999">Mitochondrion inner membrane</keyword>
<evidence type="ECO:0000313" key="18">
    <source>
        <dbReference type="EMBL" id="KAF9333850.1"/>
    </source>
</evidence>
<dbReference type="GO" id="GO:0005743">
    <property type="term" value="C:mitochondrial inner membrane"/>
    <property type="evidence" value="ECO:0007669"/>
    <property type="project" value="UniProtKB-SubCell"/>
</dbReference>
<gene>
    <name evidence="18" type="ORF">BG006_003054</name>
</gene>
<keyword evidence="13 17" id="KW-0472">Membrane</keyword>
<evidence type="ECO:0000256" key="5">
    <source>
        <dbReference type="ARBA" id="ARBA00022448"/>
    </source>
</evidence>
<keyword evidence="7 17" id="KW-0812">Transmembrane</keyword>
<evidence type="ECO:0000256" key="8">
    <source>
        <dbReference type="ARBA" id="ARBA00022792"/>
    </source>
</evidence>
<evidence type="ECO:0000256" key="3">
    <source>
        <dbReference type="ARBA" id="ARBA00008915"/>
    </source>
</evidence>
<dbReference type="InterPro" id="IPR019329">
    <property type="entry name" value="NADH_UbQ_OxRdtase_ESSS_su"/>
</dbReference>
<evidence type="ECO:0000256" key="10">
    <source>
        <dbReference type="ARBA" id="ARBA00022982"/>
    </source>
</evidence>
<evidence type="ECO:0000256" key="6">
    <source>
        <dbReference type="ARBA" id="ARBA00022660"/>
    </source>
</evidence>
<evidence type="ECO:0000256" key="17">
    <source>
        <dbReference type="SAM" id="Phobius"/>
    </source>
</evidence>
<evidence type="ECO:0000256" key="1">
    <source>
        <dbReference type="ARBA" id="ARBA00003195"/>
    </source>
</evidence>
<comment type="function">
    <text evidence="1">Accessory subunit of the mitochondrial membrane respiratory chain NADH dehydrogenase (Complex I), that is believed not to be involved in catalysis. Complex I functions in the transfer of electrons from NADH to the respiratory chain. The immediate electron acceptor for the enzyme is believed to be ubiquinone.</text>
</comment>
<dbReference type="PANTHER" id="PTHR40637:SF1">
    <property type="entry name" value="ESSS SUBUNIT OF NADH:UBIQUINONE OXIDOREDUCTASE (COMPLEX I) PROTEIN"/>
    <property type="match status" value="1"/>
</dbReference>
<evidence type="ECO:0000313" key="19">
    <source>
        <dbReference type="Proteomes" id="UP000696485"/>
    </source>
</evidence>
<evidence type="ECO:0000256" key="4">
    <source>
        <dbReference type="ARBA" id="ARBA00018632"/>
    </source>
</evidence>
<keyword evidence="10" id="KW-0249">Electron transport</keyword>
<protein>
    <recommendedName>
        <fullName evidence="4">NADH dehydrogenase [ubiquinone] 1 beta subcomplex subunit 11, mitochondrial</fullName>
    </recommendedName>
    <alternativeName>
        <fullName evidence="15">Complex I-ESSS</fullName>
    </alternativeName>
    <alternativeName>
        <fullName evidence="14">NADH-ubiquinone oxidoreductase ESSS subunit</fullName>
    </alternativeName>
</protein>
<keyword evidence="5" id="KW-0813">Transport</keyword>
<keyword evidence="9" id="KW-0809">Transit peptide</keyword>
<evidence type="ECO:0000256" key="13">
    <source>
        <dbReference type="ARBA" id="ARBA00023136"/>
    </source>
</evidence>
<evidence type="ECO:0000256" key="14">
    <source>
        <dbReference type="ARBA" id="ARBA00030753"/>
    </source>
</evidence>
<dbReference type="EMBL" id="JAAAUY010000179">
    <property type="protein sequence ID" value="KAF9333850.1"/>
    <property type="molecule type" value="Genomic_DNA"/>
</dbReference>
<evidence type="ECO:0000256" key="7">
    <source>
        <dbReference type="ARBA" id="ARBA00022692"/>
    </source>
</evidence>
<comment type="similarity">
    <text evidence="3">Belongs to the complex I NDUFB11 subunit family.</text>
</comment>
<evidence type="ECO:0000256" key="9">
    <source>
        <dbReference type="ARBA" id="ARBA00022946"/>
    </source>
</evidence>
<evidence type="ECO:0000256" key="16">
    <source>
        <dbReference type="ARBA" id="ARBA00046528"/>
    </source>
</evidence>
<keyword evidence="12" id="KW-0496">Mitochondrion</keyword>
<feature type="transmembrane region" description="Helical" evidence="17">
    <location>
        <begin position="56"/>
        <end position="74"/>
    </location>
</feature>
<dbReference type="Proteomes" id="UP000696485">
    <property type="component" value="Unassembled WGS sequence"/>
</dbReference>
<dbReference type="PANTHER" id="PTHR40637">
    <property type="entry name" value="ESSS SUBUNIT OF NADH:UBIQUINONE OXIDOREDUCTASE (COMPLEX I) PROTEIN"/>
    <property type="match status" value="1"/>
</dbReference>
<sequence length="105" mass="12035">MSAIARSFTRSAFRNPSIQLRRGGHAEGYNQPTGYLFGEKPLPAGTKRVKEDWESLFFYGFMGSMVFGAAVIYYKPDTNVHTWAYREAKARMEARGEPVEYKKQE</sequence>
<dbReference type="Pfam" id="PF10183">
    <property type="entry name" value="ESSS"/>
    <property type="match status" value="1"/>
</dbReference>
<name>A0A9P5SQ24_9FUNG</name>
<comment type="subunit">
    <text evidence="16">Complex I is composed of 45 different subunits. Interacts with BCAP31.</text>
</comment>
<keyword evidence="19" id="KW-1185">Reference proteome</keyword>
<evidence type="ECO:0000256" key="11">
    <source>
        <dbReference type="ARBA" id="ARBA00022989"/>
    </source>
</evidence>
<comment type="subcellular location">
    <subcellularLocation>
        <location evidence="2">Mitochondrion inner membrane</location>
        <topology evidence="2">Single-pass membrane protein</topology>
    </subcellularLocation>
</comment>
<accession>A0A9P5SQ24</accession>
<reference evidence="18" key="1">
    <citation type="journal article" date="2020" name="Fungal Divers.">
        <title>Resolving the Mortierellaceae phylogeny through synthesis of multi-gene phylogenetics and phylogenomics.</title>
        <authorList>
            <person name="Vandepol N."/>
            <person name="Liber J."/>
            <person name="Desiro A."/>
            <person name="Na H."/>
            <person name="Kennedy M."/>
            <person name="Barry K."/>
            <person name="Grigoriev I.V."/>
            <person name="Miller A.N."/>
            <person name="O'Donnell K."/>
            <person name="Stajich J.E."/>
            <person name="Bonito G."/>
        </authorList>
    </citation>
    <scope>NUCLEOTIDE SEQUENCE</scope>
    <source>
        <strain evidence="18">NVP1</strain>
    </source>
</reference>
<proteinExistence type="inferred from homology"/>
<evidence type="ECO:0000256" key="15">
    <source>
        <dbReference type="ARBA" id="ARBA00031387"/>
    </source>
</evidence>
<evidence type="ECO:0000256" key="2">
    <source>
        <dbReference type="ARBA" id="ARBA00004434"/>
    </source>
</evidence>
<comment type="caution">
    <text evidence="18">The sequence shown here is derived from an EMBL/GenBank/DDBJ whole genome shotgun (WGS) entry which is preliminary data.</text>
</comment>
<keyword evidence="11 17" id="KW-1133">Transmembrane helix</keyword>
<dbReference type="OrthoDB" id="2147978at2759"/>